<evidence type="ECO:0000256" key="5">
    <source>
        <dbReference type="SAM" id="Phobius"/>
    </source>
</evidence>
<dbReference type="GO" id="GO:0016020">
    <property type="term" value="C:membrane"/>
    <property type="evidence" value="ECO:0007669"/>
    <property type="project" value="UniProtKB-SubCell"/>
</dbReference>
<protein>
    <recommendedName>
        <fullName evidence="8">Spermatid maturation protein 1 N-terminal domain-containing protein</fullName>
    </recommendedName>
</protein>
<dbReference type="GO" id="GO:0030317">
    <property type="term" value="P:flagellated sperm motility"/>
    <property type="evidence" value="ECO:0007669"/>
    <property type="project" value="TreeGrafter"/>
</dbReference>
<dbReference type="Proteomes" id="UP000322234">
    <property type="component" value="Unassembled WGS sequence"/>
</dbReference>
<feature type="transmembrane region" description="Helical" evidence="5">
    <location>
        <begin position="27"/>
        <end position="47"/>
    </location>
</feature>
<proteinExistence type="predicted"/>
<dbReference type="GO" id="GO:0007291">
    <property type="term" value="P:sperm individualization"/>
    <property type="evidence" value="ECO:0007669"/>
    <property type="project" value="TreeGrafter"/>
</dbReference>
<organism evidence="6 7">
    <name type="scientific">Bos mutus</name>
    <name type="common">wild yak</name>
    <dbReference type="NCBI Taxonomy" id="72004"/>
    <lineage>
        <taxon>Eukaryota</taxon>
        <taxon>Metazoa</taxon>
        <taxon>Chordata</taxon>
        <taxon>Craniata</taxon>
        <taxon>Vertebrata</taxon>
        <taxon>Euteleostomi</taxon>
        <taxon>Mammalia</taxon>
        <taxon>Eutheria</taxon>
        <taxon>Laurasiatheria</taxon>
        <taxon>Artiodactyla</taxon>
        <taxon>Ruminantia</taxon>
        <taxon>Pecora</taxon>
        <taxon>Bovidae</taxon>
        <taxon>Bovinae</taxon>
        <taxon>Bos</taxon>
    </lineage>
</organism>
<evidence type="ECO:0000256" key="1">
    <source>
        <dbReference type="ARBA" id="ARBA00004167"/>
    </source>
</evidence>
<name>A0A6B0S3H6_9CETA</name>
<dbReference type="GO" id="GO:0005737">
    <property type="term" value="C:cytoplasm"/>
    <property type="evidence" value="ECO:0007669"/>
    <property type="project" value="TreeGrafter"/>
</dbReference>
<sequence length="211" mass="22626">MGERSYHGAQACSGTNPRKCQDLGDSILLILGSFILLNVGINVVTLVRAGSGQQCWGSLGVSKGLRWEGCWGVARQGLDFRAHPAPGLSPPLLPSALETPEELLADSFPSFFPQRDPGLVTSRLSLQTSNPAMQAAIPCACVAPWIPRTRAQEFRPASTAAQASCSGTLTTWTPGYQTRTMRRLLSAAGCRLSVDMSELPWRCHGDCGRRG</sequence>
<dbReference type="PANTHER" id="PTHR34834">
    <property type="entry name" value="SPERMATID MATURATION PROTEIN 1"/>
    <property type="match status" value="1"/>
</dbReference>
<comment type="subcellular location">
    <subcellularLocation>
        <location evidence="1">Membrane</location>
        <topology evidence="1">Single-pass membrane protein</topology>
    </subcellularLocation>
</comment>
<evidence type="ECO:0000256" key="4">
    <source>
        <dbReference type="ARBA" id="ARBA00023136"/>
    </source>
</evidence>
<evidence type="ECO:0000313" key="7">
    <source>
        <dbReference type="Proteomes" id="UP000322234"/>
    </source>
</evidence>
<evidence type="ECO:0000256" key="2">
    <source>
        <dbReference type="ARBA" id="ARBA00022692"/>
    </source>
</evidence>
<dbReference type="PANTHER" id="PTHR34834:SF3">
    <property type="entry name" value="SPEM FAMILY MEMBER 3"/>
    <property type="match status" value="1"/>
</dbReference>
<keyword evidence="7" id="KW-1185">Reference proteome</keyword>
<keyword evidence="2 5" id="KW-0812">Transmembrane</keyword>
<keyword evidence="4 5" id="KW-0472">Membrane</keyword>
<evidence type="ECO:0008006" key="8">
    <source>
        <dbReference type="Google" id="ProtNLM"/>
    </source>
</evidence>
<evidence type="ECO:0000256" key="3">
    <source>
        <dbReference type="ARBA" id="ARBA00022989"/>
    </source>
</evidence>
<keyword evidence="3 5" id="KW-1133">Transmembrane helix</keyword>
<dbReference type="AlphaFoldDB" id="A0A6B0S3H6"/>
<reference evidence="6" key="1">
    <citation type="submission" date="2019-10" db="EMBL/GenBank/DDBJ databases">
        <title>The sequence and de novo assembly of the wild yak genome.</title>
        <authorList>
            <person name="Liu Y."/>
        </authorList>
    </citation>
    <scope>NUCLEOTIDE SEQUENCE [LARGE SCALE GENOMIC DNA]</scope>
    <source>
        <strain evidence="6">WY2019</strain>
    </source>
</reference>
<accession>A0A6B0S3H6</accession>
<comment type="caution">
    <text evidence="6">The sequence shown here is derived from an EMBL/GenBank/DDBJ whole genome shotgun (WGS) entry which is preliminary data.</text>
</comment>
<evidence type="ECO:0000313" key="6">
    <source>
        <dbReference type="EMBL" id="MXQ96850.1"/>
    </source>
</evidence>
<dbReference type="EMBL" id="VBQZ03000174">
    <property type="protein sequence ID" value="MXQ96850.1"/>
    <property type="molecule type" value="Genomic_DNA"/>
</dbReference>
<gene>
    <name evidence="6" type="ORF">E5288_WYG021041</name>
</gene>